<dbReference type="STRING" id="553611.GCA_001557755_03216"/>
<dbReference type="GO" id="GO:0061522">
    <property type="term" value="F:1,4-dihydroxy-2-naphthoyl-CoA thioesterase activity"/>
    <property type="evidence" value="ECO:0007669"/>
    <property type="project" value="TreeGrafter"/>
</dbReference>
<evidence type="ECO:0000256" key="2">
    <source>
        <dbReference type="ARBA" id="ARBA00022801"/>
    </source>
</evidence>
<organism evidence="4 5">
    <name type="scientific">Photobacterium leiognathi</name>
    <dbReference type="NCBI Taxonomy" id="553611"/>
    <lineage>
        <taxon>Bacteria</taxon>
        <taxon>Pseudomonadati</taxon>
        <taxon>Pseudomonadota</taxon>
        <taxon>Gammaproteobacteria</taxon>
        <taxon>Vibrionales</taxon>
        <taxon>Vibrionaceae</taxon>
        <taxon>Photobacterium</taxon>
    </lineage>
</organism>
<feature type="domain" description="Thioesterase" evidence="3">
    <location>
        <begin position="52"/>
        <end position="128"/>
    </location>
</feature>
<dbReference type="Proteomes" id="UP000240410">
    <property type="component" value="Unassembled WGS sequence"/>
</dbReference>
<gene>
    <name evidence="4" type="ORF">CTM89_05040</name>
</gene>
<dbReference type="Gene3D" id="3.10.129.10">
    <property type="entry name" value="Hotdog Thioesterase"/>
    <property type="match status" value="1"/>
</dbReference>
<dbReference type="NCBIfam" id="TIGR00369">
    <property type="entry name" value="unchar_dom_1"/>
    <property type="match status" value="1"/>
</dbReference>
<dbReference type="AlphaFoldDB" id="A0A0D8MZ88"/>
<accession>A0A0D8MZ88</accession>
<evidence type="ECO:0000313" key="4">
    <source>
        <dbReference type="EMBL" id="PSV92304.1"/>
    </source>
</evidence>
<dbReference type="OrthoDB" id="9798208at2"/>
<proteinExistence type="inferred from homology"/>
<dbReference type="Pfam" id="PF03061">
    <property type="entry name" value="4HBT"/>
    <property type="match status" value="1"/>
</dbReference>
<name>A0A0D8MZ88_PHOLE</name>
<keyword evidence="2" id="KW-0378">Hydrolase</keyword>
<dbReference type="PANTHER" id="PTHR43240:SF5">
    <property type="entry name" value="1,4-DIHYDROXY-2-NAPHTHOYL-COA THIOESTERASE 1"/>
    <property type="match status" value="1"/>
</dbReference>
<dbReference type="SUPFAM" id="SSF54637">
    <property type="entry name" value="Thioesterase/thiol ester dehydrase-isomerase"/>
    <property type="match status" value="1"/>
</dbReference>
<evidence type="ECO:0000313" key="5">
    <source>
        <dbReference type="Proteomes" id="UP000240410"/>
    </source>
</evidence>
<dbReference type="PANTHER" id="PTHR43240">
    <property type="entry name" value="1,4-DIHYDROXY-2-NAPHTHOYL-COA THIOESTERASE 1"/>
    <property type="match status" value="1"/>
</dbReference>
<dbReference type="EMBL" id="PYOJ01000004">
    <property type="protein sequence ID" value="PSV92304.1"/>
    <property type="molecule type" value="Genomic_DNA"/>
</dbReference>
<reference evidence="4 5" key="1">
    <citation type="submission" date="2018-03" db="EMBL/GenBank/DDBJ databases">
        <title>Whole genome sequencing of Histamine producing bacteria.</title>
        <authorList>
            <person name="Butler K."/>
        </authorList>
    </citation>
    <scope>NUCLEOTIDE SEQUENCE [LARGE SCALE GENOMIC DNA]</scope>
    <source>
        <strain evidence="4 5">ATCC 33979</strain>
    </source>
</reference>
<evidence type="ECO:0000259" key="3">
    <source>
        <dbReference type="Pfam" id="PF03061"/>
    </source>
</evidence>
<comment type="similarity">
    <text evidence="1">Belongs to the thioesterase PaaI family.</text>
</comment>
<sequence>MSIWKREFSLASLNLTSKKTLIEHLGIVYTAFDDCSLSATMPVDHRTHQPLGMLHGGASVVLAETLGSLAANLAVDTDKYCVGLDINANHIRAIREGAVTGCATPIHIGATTQVWQIEIKDERQRLICTSRLTMAVMTNKKK</sequence>
<dbReference type="InterPro" id="IPR003736">
    <property type="entry name" value="PAAI_dom"/>
</dbReference>
<comment type="caution">
    <text evidence="4">The sequence shown here is derived from an EMBL/GenBank/DDBJ whole genome shotgun (WGS) entry which is preliminary data.</text>
</comment>
<dbReference type="FunFam" id="3.10.129.10:FF:000002">
    <property type="entry name" value="1,4-dihydroxy-2-naphthoyl-CoA hydrolase"/>
    <property type="match status" value="1"/>
</dbReference>
<protein>
    <submittedName>
        <fullName evidence="4">Esterase</fullName>
    </submittedName>
</protein>
<dbReference type="CDD" id="cd03443">
    <property type="entry name" value="PaaI_thioesterase"/>
    <property type="match status" value="1"/>
</dbReference>
<dbReference type="RefSeq" id="WP_023934482.1">
    <property type="nucleotide sequence ID" value="NZ_JAUZMO010000002.1"/>
</dbReference>
<dbReference type="GO" id="GO:0005829">
    <property type="term" value="C:cytosol"/>
    <property type="evidence" value="ECO:0007669"/>
    <property type="project" value="TreeGrafter"/>
</dbReference>
<dbReference type="InterPro" id="IPR006683">
    <property type="entry name" value="Thioestr_dom"/>
</dbReference>
<dbReference type="InterPro" id="IPR029069">
    <property type="entry name" value="HotDog_dom_sf"/>
</dbReference>
<evidence type="ECO:0000256" key="1">
    <source>
        <dbReference type="ARBA" id="ARBA00008324"/>
    </source>
</evidence>